<dbReference type="InterPro" id="IPR011051">
    <property type="entry name" value="RmlC_Cupin_sf"/>
</dbReference>
<evidence type="ECO:0000259" key="1">
    <source>
        <dbReference type="Pfam" id="PF07883"/>
    </source>
</evidence>
<dbReference type="SUPFAM" id="SSF51182">
    <property type="entry name" value="RmlC-like cupins"/>
    <property type="match status" value="1"/>
</dbReference>
<organism evidence="2 3">
    <name type="scientific">Chryseobacterium phosphatilyticum</name>
    <dbReference type="NCBI Taxonomy" id="475075"/>
    <lineage>
        <taxon>Bacteria</taxon>
        <taxon>Pseudomonadati</taxon>
        <taxon>Bacteroidota</taxon>
        <taxon>Flavobacteriia</taxon>
        <taxon>Flavobacteriales</taxon>
        <taxon>Weeksellaceae</taxon>
        <taxon>Chryseobacterium group</taxon>
        <taxon>Chryseobacterium</taxon>
    </lineage>
</organism>
<dbReference type="Proteomes" id="UP000236594">
    <property type="component" value="Unassembled WGS sequence"/>
</dbReference>
<evidence type="ECO:0000313" key="3">
    <source>
        <dbReference type="Proteomes" id="UP000236594"/>
    </source>
</evidence>
<dbReference type="EMBL" id="PPED02000001">
    <property type="protein sequence ID" value="PWN72103.1"/>
    <property type="molecule type" value="Genomic_DNA"/>
</dbReference>
<feature type="domain" description="Cupin type-2" evidence="1">
    <location>
        <begin position="65"/>
        <end position="110"/>
    </location>
</feature>
<dbReference type="OrthoDB" id="1121052at2"/>
<evidence type="ECO:0000313" key="2">
    <source>
        <dbReference type="EMBL" id="PWN72103.1"/>
    </source>
</evidence>
<reference evidence="2 3" key="1">
    <citation type="submission" date="2018-04" db="EMBL/GenBank/DDBJ databases">
        <title>Draft Genome Sequence of Phosphate-Solubilizing Chryseobacterium sp. ISE14 that is a Biocontrol and Plant Growth-Promoting Rhizobacterium Isolated from Cucumber.</title>
        <authorList>
            <person name="Jeong J.-J."/>
            <person name="Sang M.K."/>
            <person name="Choi I.-G."/>
            <person name="Kim K.D."/>
        </authorList>
    </citation>
    <scope>NUCLEOTIDE SEQUENCE [LARGE SCALE GENOMIC DNA]</scope>
    <source>
        <strain evidence="2 3">ISE14</strain>
    </source>
</reference>
<dbReference type="InterPro" id="IPR014710">
    <property type="entry name" value="RmlC-like_jellyroll"/>
</dbReference>
<keyword evidence="3" id="KW-1185">Reference proteome</keyword>
<sequence>MFKPTVMNHRELEKSKVYITSQIVDYIPNSVVSKNILEKLTGNISVLSFDDKEGLSEKISPFDTVAHIIEGKAEIIIDGASYCMEEGECIIVPAHKRHSIKGNKRFKMIVTIIKSGYE</sequence>
<dbReference type="InterPro" id="IPR013096">
    <property type="entry name" value="Cupin_2"/>
</dbReference>
<dbReference type="PANTHER" id="PTHR37694:SF1">
    <property type="entry name" value="SLR8022 PROTEIN"/>
    <property type="match status" value="1"/>
</dbReference>
<gene>
    <name evidence="2" type="ORF">C1631_005725</name>
</gene>
<dbReference type="CDD" id="cd02230">
    <property type="entry name" value="cupin_HP0902-like"/>
    <property type="match status" value="1"/>
</dbReference>
<name>A0A316XIT8_9FLAO</name>
<dbReference type="Pfam" id="PF07883">
    <property type="entry name" value="Cupin_2"/>
    <property type="match status" value="1"/>
</dbReference>
<accession>A0A316XIT8</accession>
<comment type="caution">
    <text evidence="2">The sequence shown here is derived from an EMBL/GenBank/DDBJ whole genome shotgun (WGS) entry which is preliminary data.</text>
</comment>
<dbReference type="AlphaFoldDB" id="A0A316XIT8"/>
<protein>
    <submittedName>
        <fullName evidence="2">Cupin domain-containing protein</fullName>
    </submittedName>
</protein>
<dbReference type="Gene3D" id="2.60.120.10">
    <property type="entry name" value="Jelly Rolls"/>
    <property type="match status" value="1"/>
</dbReference>
<dbReference type="PANTHER" id="PTHR37694">
    <property type="entry name" value="SLR8022 PROTEIN"/>
    <property type="match status" value="1"/>
</dbReference>
<proteinExistence type="predicted"/>